<feature type="region of interest" description="Disordered" evidence="6">
    <location>
        <begin position="591"/>
        <end position="670"/>
    </location>
</feature>
<dbReference type="GO" id="GO:0000435">
    <property type="term" value="P:positive regulation of transcription from RNA polymerase II promoter by galactose"/>
    <property type="evidence" value="ECO:0007669"/>
    <property type="project" value="TreeGrafter"/>
</dbReference>
<dbReference type="Pfam" id="PF04082">
    <property type="entry name" value="Fungal_trans"/>
    <property type="match status" value="1"/>
</dbReference>
<dbReference type="GO" id="GO:0005634">
    <property type="term" value="C:nucleus"/>
    <property type="evidence" value="ECO:0007669"/>
    <property type="project" value="TreeGrafter"/>
</dbReference>
<evidence type="ECO:0000313" key="9">
    <source>
        <dbReference type="Proteomes" id="UP001149165"/>
    </source>
</evidence>
<dbReference type="InterPro" id="IPR036864">
    <property type="entry name" value="Zn2-C6_fun-type_DNA-bd_sf"/>
</dbReference>
<dbReference type="Pfam" id="PF00172">
    <property type="entry name" value="Zn_clus"/>
    <property type="match status" value="1"/>
</dbReference>
<accession>A0A9W9JZE5</accession>
<dbReference type="PROSITE" id="PS50048">
    <property type="entry name" value="ZN2_CY6_FUNGAL_2"/>
    <property type="match status" value="1"/>
</dbReference>
<name>A0A9W9JZE5_9EURO</name>
<evidence type="ECO:0000256" key="3">
    <source>
        <dbReference type="ARBA" id="ARBA00023125"/>
    </source>
</evidence>
<dbReference type="SUPFAM" id="SSF57701">
    <property type="entry name" value="Zn2/Cys6 DNA-binding domain"/>
    <property type="match status" value="1"/>
</dbReference>
<keyword evidence="1" id="KW-0479">Metal-binding</keyword>
<feature type="compositionally biased region" description="Polar residues" evidence="6">
    <location>
        <begin position="74"/>
        <end position="91"/>
    </location>
</feature>
<dbReference type="CDD" id="cd00067">
    <property type="entry name" value="GAL4"/>
    <property type="match status" value="1"/>
</dbReference>
<dbReference type="SMART" id="SM00066">
    <property type="entry name" value="GAL4"/>
    <property type="match status" value="1"/>
</dbReference>
<evidence type="ECO:0000259" key="7">
    <source>
        <dbReference type="PROSITE" id="PS50048"/>
    </source>
</evidence>
<gene>
    <name evidence="8" type="ORF">N7456_010751</name>
</gene>
<feature type="domain" description="Zn(2)-C6 fungal-type" evidence="7">
    <location>
        <begin position="22"/>
        <end position="51"/>
    </location>
</feature>
<dbReference type="InterPro" id="IPR001138">
    <property type="entry name" value="Zn2Cys6_DnaBD"/>
</dbReference>
<reference evidence="8" key="2">
    <citation type="journal article" date="2023" name="IMA Fungus">
        <title>Comparative genomic study of the Penicillium genus elucidates a diverse pangenome and 15 lateral gene transfer events.</title>
        <authorList>
            <person name="Petersen C."/>
            <person name="Sorensen T."/>
            <person name="Nielsen M.R."/>
            <person name="Sondergaard T.E."/>
            <person name="Sorensen J.L."/>
            <person name="Fitzpatrick D.A."/>
            <person name="Frisvad J.C."/>
            <person name="Nielsen K.L."/>
        </authorList>
    </citation>
    <scope>NUCLEOTIDE SEQUENCE</scope>
    <source>
        <strain evidence="8">IBT 30069</strain>
    </source>
</reference>
<keyword evidence="3" id="KW-0238">DNA-binding</keyword>
<evidence type="ECO:0000256" key="4">
    <source>
        <dbReference type="ARBA" id="ARBA00023163"/>
    </source>
</evidence>
<feature type="compositionally biased region" description="Polar residues" evidence="6">
    <location>
        <begin position="628"/>
        <end position="650"/>
    </location>
</feature>
<keyword evidence="2" id="KW-0805">Transcription regulation</keyword>
<dbReference type="GO" id="GO:0000981">
    <property type="term" value="F:DNA-binding transcription factor activity, RNA polymerase II-specific"/>
    <property type="evidence" value="ECO:0007669"/>
    <property type="project" value="InterPro"/>
</dbReference>
<dbReference type="GO" id="GO:0008270">
    <property type="term" value="F:zinc ion binding"/>
    <property type="evidence" value="ECO:0007669"/>
    <property type="project" value="InterPro"/>
</dbReference>
<feature type="compositionally biased region" description="Polar residues" evidence="6">
    <location>
        <begin position="603"/>
        <end position="614"/>
    </location>
</feature>
<dbReference type="Gene3D" id="4.10.240.10">
    <property type="entry name" value="Zn(2)-C6 fungal-type DNA-binding domain"/>
    <property type="match status" value="1"/>
</dbReference>
<evidence type="ECO:0000256" key="6">
    <source>
        <dbReference type="SAM" id="MobiDB-lite"/>
    </source>
</evidence>
<dbReference type="InterPro" id="IPR051127">
    <property type="entry name" value="Fungal_SecMet_Regulators"/>
</dbReference>
<dbReference type="Proteomes" id="UP001149165">
    <property type="component" value="Unassembled WGS sequence"/>
</dbReference>
<keyword evidence="5" id="KW-0539">Nucleus</keyword>
<organism evidence="8 9">
    <name type="scientific">Penicillium angulare</name>
    <dbReference type="NCBI Taxonomy" id="116970"/>
    <lineage>
        <taxon>Eukaryota</taxon>
        <taxon>Fungi</taxon>
        <taxon>Dikarya</taxon>
        <taxon>Ascomycota</taxon>
        <taxon>Pezizomycotina</taxon>
        <taxon>Eurotiomycetes</taxon>
        <taxon>Eurotiomycetidae</taxon>
        <taxon>Eurotiales</taxon>
        <taxon>Aspergillaceae</taxon>
        <taxon>Penicillium</taxon>
    </lineage>
</organism>
<dbReference type="GO" id="GO:0000978">
    <property type="term" value="F:RNA polymerase II cis-regulatory region sequence-specific DNA binding"/>
    <property type="evidence" value="ECO:0007669"/>
    <property type="project" value="TreeGrafter"/>
</dbReference>
<keyword evidence="9" id="KW-1185">Reference proteome</keyword>
<reference evidence="8" key="1">
    <citation type="submission" date="2022-11" db="EMBL/GenBank/DDBJ databases">
        <authorList>
            <person name="Petersen C."/>
        </authorList>
    </citation>
    <scope>NUCLEOTIDE SEQUENCE</scope>
    <source>
        <strain evidence="8">IBT 30069</strain>
    </source>
</reference>
<evidence type="ECO:0000256" key="1">
    <source>
        <dbReference type="ARBA" id="ARBA00022723"/>
    </source>
</evidence>
<evidence type="ECO:0000313" key="8">
    <source>
        <dbReference type="EMBL" id="KAJ5087135.1"/>
    </source>
</evidence>
<evidence type="ECO:0000256" key="5">
    <source>
        <dbReference type="ARBA" id="ARBA00023242"/>
    </source>
</evidence>
<dbReference type="PROSITE" id="PS00463">
    <property type="entry name" value="ZN2_CY6_FUNGAL_1"/>
    <property type="match status" value="1"/>
</dbReference>
<dbReference type="GO" id="GO:0006351">
    <property type="term" value="P:DNA-templated transcription"/>
    <property type="evidence" value="ECO:0007669"/>
    <property type="project" value="InterPro"/>
</dbReference>
<dbReference type="PANTHER" id="PTHR47424">
    <property type="entry name" value="REGULATORY PROTEIN GAL4"/>
    <property type="match status" value="1"/>
</dbReference>
<comment type="caution">
    <text evidence="8">The sequence shown here is derived from an EMBL/GenBank/DDBJ whole genome shotgun (WGS) entry which is preliminary data.</text>
</comment>
<proteinExistence type="predicted"/>
<dbReference type="AlphaFoldDB" id="A0A9W9JZE5"/>
<dbReference type="CDD" id="cd12148">
    <property type="entry name" value="fungal_TF_MHR"/>
    <property type="match status" value="1"/>
</dbReference>
<evidence type="ECO:0000256" key="2">
    <source>
        <dbReference type="ARBA" id="ARBA00023015"/>
    </source>
</evidence>
<protein>
    <recommendedName>
        <fullName evidence="7">Zn(2)-C6 fungal-type domain-containing protein</fullName>
    </recommendedName>
</protein>
<sequence>MTEASHSPGPSSPGPGWRIPKACEECRKRKIRCNGLNPCKTCERRDTPCVYRNFIRHRKKKHEYQDDNLKDQTRQVSSASPQPARQRSSSIMKNFPNSVSATHMASPSCPMQLYYGATSHFALMQHIYRDLVPNTAAHPHPTGGVDEAGAGLELFSFRRIFFGTPDTHETGRSGPGDLPVMFLPYETAKMFLSRFLSSLYNMMPFRPRAFFESCLLQLYNPSPSSHPDSLSQATILLALATSSLGTEYYAWGDILYERVKALLSSYDDVVNLQTVQVSLLMISPPRPLADDLTDESRQGRPNSAFLQLGSAARKALAAGLHKEVPYGEVQTPEMVEARRITFWSLYLFETWFCFHTGRPSSLALKDVAIEYSRDPFIRVLVHLCKTISRSTEEIYGQHHESLLHMWRVARSIHKDLRDHEFFTRQTLGFGLDSGIQTGSLGVQQTIFTTLYYHTLLLTFRPFLIFRGHLQRERKLAAQQAGGRPSGHTAEIPPWLNEACNHVITAAQKTIHHLSEASRLNDLVRQLRYHGYFLSSSAFALIYDLVHNPDAAPSYLPWVYASLQTLATMREGDPITSSITAIQTTLQKINPSYEWSPGRKHGDSYTQTLGTSSRAPPTHTFVNDPPTFNGLSFPQGSASGLVSGAPSSQLSFPPIEGPETGHSGGSTEDLLDFTQSDMGWDFDFSTMDLEAFFSVYQPTDPQFLPGGGLP</sequence>
<feature type="region of interest" description="Disordered" evidence="6">
    <location>
        <begin position="61"/>
        <end position="91"/>
    </location>
</feature>
<dbReference type="EMBL" id="JAPQKH010000007">
    <property type="protein sequence ID" value="KAJ5087135.1"/>
    <property type="molecule type" value="Genomic_DNA"/>
</dbReference>
<dbReference type="SMART" id="SM00906">
    <property type="entry name" value="Fungal_trans"/>
    <property type="match status" value="1"/>
</dbReference>
<dbReference type="OrthoDB" id="2123952at2759"/>
<feature type="compositionally biased region" description="Basic and acidic residues" evidence="6">
    <location>
        <begin position="63"/>
        <end position="73"/>
    </location>
</feature>
<dbReference type="InterPro" id="IPR007219">
    <property type="entry name" value="XnlR_reg_dom"/>
</dbReference>
<dbReference type="PANTHER" id="PTHR47424:SF15">
    <property type="entry name" value="ZN(II)2CYS6 TRANSCRIPTION FACTOR (EUROFUNG)"/>
    <property type="match status" value="1"/>
</dbReference>
<keyword evidence="4" id="KW-0804">Transcription</keyword>